<protein>
    <submittedName>
        <fullName evidence="2">Uncharacterized protein</fullName>
    </submittedName>
</protein>
<dbReference type="GeneID" id="54566906"/>
<accession>A0A6A6C8V0</accession>
<organism evidence="2 3">
    <name type="scientific">Zasmidium cellare ATCC 36951</name>
    <dbReference type="NCBI Taxonomy" id="1080233"/>
    <lineage>
        <taxon>Eukaryota</taxon>
        <taxon>Fungi</taxon>
        <taxon>Dikarya</taxon>
        <taxon>Ascomycota</taxon>
        <taxon>Pezizomycotina</taxon>
        <taxon>Dothideomycetes</taxon>
        <taxon>Dothideomycetidae</taxon>
        <taxon>Mycosphaerellales</taxon>
        <taxon>Mycosphaerellaceae</taxon>
        <taxon>Zasmidium</taxon>
    </lineage>
</organism>
<gene>
    <name evidence="2" type="ORF">M409DRAFT_57457</name>
</gene>
<evidence type="ECO:0000256" key="1">
    <source>
        <dbReference type="SAM" id="MobiDB-lite"/>
    </source>
</evidence>
<sequence>MRARFKPPAMPREDLLGADRGSPTMYVIKQTSEECRLEPEKESCEAEDETGVPCALWEGGHEARNKRDDSNSRWALIARNEFHRPTGPAFVSPSGSVSITIASPVAYRLQFRTRSCDIWFPQKLVSGMEAAFGFMMMSMHTCPALVVALDASSLCHLGQEFGDPRLFKAGLGMHTTALSLLRKELENSADRLNRAHVGTIVTLQITEAFRTMDFAGEGWLHHSKGLTALLDNLDDDMKADPNAPGWPELVGCSFYLFHFWSGIAARRRIRSFGQSGGTALISIAEQVPEALKKADAACEKGAQLSLEEGLRVINMLSTIEHELESWTKFWNPCMRSGPFHIVNSTKLFHFQPAKGKRSKNPFPLSMEFRTFFDALDHAVCTASLLVVREAMIDTCQTLLKGPHEISSSFGKRIGALKAAAHSCADSLCMAIPYFLLPSNGQYGHVIASHPLVWHRGGMCVCRRNTSKLCRKSCTGVLKLANEFDNEDCVPCDEESTR</sequence>
<proteinExistence type="predicted"/>
<evidence type="ECO:0000313" key="2">
    <source>
        <dbReference type="EMBL" id="KAF2163574.1"/>
    </source>
</evidence>
<dbReference type="AlphaFoldDB" id="A0A6A6C8V0"/>
<evidence type="ECO:0000313" key="3">
    <source>
        <dbReference type="Proteomes" id="UP000799537"/>
    </source>
</evidence>
<dbReference type="RefSeq" id="XP_033664463.1">
    <property type="nucleotide sequence ID" value="XM_033813634.1"/>
</dbReference>
<dbReference type="PANTHER" id="PTHR38111:SF9">
    <property type="entry name" value="ZN(2)-C6 FUNGAL-TYPE DOMAIN-CONTAINING PROTEIN"/>
    <property type="match status" value="1"/>
</dbReference>
<keyword evidence="3" id="KW-1185">Reference proteome</keyword>
<reference evidence="2" key="1">
    <citation type="journal article" date="2020" name="Stud. Mycol.">
        <title>101 Dothideomycetes genomes: a test case for predicting lifestyles and emergence of pathogens.</title>
        <authorList>
            <person name="Haridas S."/>
            <person name="Albert R."/>
            <person name="Binder M."/>
            <person name="Bloem J."/>
            <person name="Labutti K."/>
            <person name="Salamov A."/>
            <person name="Andreopoulos B."/>
            <person name="Baker S."/>
            <person name="Barry K."/>
            <person name="Bills G."/>
            <person name="Bluhm B."/>
            <person name="Cannon C."/>
            <person name="Castanera R."/>
            <person name="Culley D."/>
            <person name="Daum C."/>
            <person name="Ezra D."/>
            <person name="Gonzalez J."/>
            <person name="Henrissat B."/>
            <person name="Kuo A."/>
            <person name="Liang C."/>
            <person name="Lipzen A."/>
            <person name="Lutzoni F."/>
            <person name="Magnuson J."/>
            <person name="Mondo S."/>
            <person name="Nolan M."/>
            <person name="Ohm R."/>
            <person name="Pangilinan J."/>
            <person name="Park H.-J."/>
            <person name="Ramirez L."/>
            <person name="Alfaro M."/>
            <person name="Sun H."/>
            <person name="Tritt A."/>
            <person name="Yoshinaga Y."/>
            <person name="Zwiers L.-H."/>
            <person name="Turgeon B."/>
            <person name="Goodwin S."/>
            <person name="Spatafora J."/>
            <person name="Crous P."/>
            <person name="Grigoriev I."/>
        </authorList>
    </citation>
    <scope>NUCLEOTIDE SEQUENCE</scope>
    <source>
        <strain evidence="2">ATCC 36951</strain>
    </source>
</reference>
<name>A0A6A6C8V0_ZASCE</name>
<dbReference type="Proteomes" id="UP000799537">
    <property type="component" value="Unassembled WGS sequence"/>
</dbReference>
<dbReference type="PANTHER" id="PTHR38111">
    <property type="entry name" value="ZN(2)-C6 FUNGAL-TYPE DOMAIN-CONTAINING PROTEIN-RELATED"/>
    <property type="match status" value="1"/>
</dbReference>
<dbReference type="EMBL" id="ML993608">
    <property type="protein sequence ID" value="KAF2163574.1"/>
    <property type="molecule type" value="Genomic_DNA"/>
</dbReference>
<feature type="region of interest" description="Disordered" evidence="1">
    <location>
        <begin position="1"/>
        <end position="22"/>
    </location>
</feature>
<dbReference type="InterPro" id="IPR053178">
    <property type="entry name" value="Osmoadaptation_assoc"/>
</dbReference>